<organism evidence="2">
    <name type="scientific">hydrothermal vent metagenome</name>
    <dbReference type="NCBI Taxonomy" id="652676"/>
    <lineage>
        <taxon>unclassified sequences</taxon>
        <taxon>metagenomes</taxon>
        <taxon>ecological metagenomes</taxon>
    </lineage>
</organism>
<protein>
    <submittedName>
        <fullName evidence="2">Uncharacterized protein</fullName>
    </submittedName>
</protein>
<name>A0A3B0UYR6_9ZZZZ</name>
<dbReference type="AlphaFoldDB" id="A0A3B0UYR6"/>
<feature type="transmembrane region" description="Helical" evidence="1">
    <location>
        <begin position="107"/>
        <end position="128"/>
    </location>
</feature>
<accession>A0A3B0UYR6</accession>
<dbReference type="EMBL" id="UOEU01000073">
    <property type="protein sequence ID" value="VAW30627.1"/>
    <property type="molecule type" value="Genomic_DNA"/>
</dbReference>
<gene>
    <name evidence="2" type="ORF">MNBD_CHLOROFLEXI01-2062</name>
</gene>
<evidence type="ECO:0000256" key="1">
    <source>
        <dbReference type="SAM" id="Phobius"/>
    </source>
</evidence>
<keyword evidence="1" id="KW-0812">Transmembrane</keyword>
<keyword evidence="1" id="KW-1133">Transmembrane helix</keyword>
<evidence type="ECO:0000313" key="2">
    <source>
        <dbReference type="EMBL" id="VAW30627.1"/>
    </source>
</evidence>
<keyword evidence="1" id="KW-0472">Membrane</keyword>
<feature type="transmembrane region" description="Helical" evidence="1">
    <location>
        <begin position="12"/>
        <end position="32"/>
    </location>
</feature>
<reference evidence="2" key="1">
    <citation type="submission" date="2018-06" db="EMBL/GenBank/DDBJ databases">
        <authorList>
            <person name="Zhirakovskaya E."/>
        </authorList>
    </citation>
    <scope>NUCLEOTIDE SEQUENCE</scope>
</reference>
<sequence>MSLLSPPNRPHSVTLTFWSVIFFGTFNLGRAIAIGQQLNLQQTLNIQPDPRFRLAAAGLFGVLFLGLAGKLWWKRPFTIKAIPIAIACYAVYETAVWGLFTQPPRNGSLWLLISLIFISNILFTRWALRRNAKTYFHYE</sequence>
<proteinExistence type="predicted"/>
<feature type="transmembrane region" description="Helical" evidence="1">
    <location>
        <begin position="81"/>
        <end position="101"/>
    </location>
</feature>
<feature type="transmembrane region" description="Helical" evidence="1">
    <location>
        <begin position="52"/>
        <end position="69"/>
    </location>
</feature>